<keyword evidence="2" id="KW-1185">Reference proteome</keyword>
<organism evidence="1 2">
    <name type="scientific">Colletotrichum abscissum</name>
    <dbReference type="NCBI Taxonomy" id="1671311"/>
    <lineage>
        <taxon>Eukaryota</taxon>
        <taxon>Fungi</taxon>
        <taxon>Dikarya</taxon>
        <taxon>Ascomycota</taxon>
        <taxon>Pezizomycotina</taxon>
        <taxon>Sordariomycetes</taxon>
        <taxon>Hypocreomycetidae</taxon>
        <taxon>Glomerellales</taxon>
        <taxon>Glomerellaceae</taxon>
        <taxon>Colletotrichum</taxon>
        <taxon>Colletotrichum acutatum species complex</taxon>
    </lineage>
</organism>
<gene>
    <name evidence="1" type="ORF">CABS02_09049</name>
</gene>
<accession>A0A9P9XBA2</accession>
<sequence length="41" mass="4565">MHCSTSAHLIQGSASHLAPCNEQILASWLLPSRHRNAPWSR</sequence>
<name>A0A9P9XBA2_9PEZI</name>
<protein>
    <submittedName>
        <fullName evidence="1">Uncharacterized protein</fullName>
    </submittedName>
</protein>
<reference evidence="1" key="1">
    <citation type="submission" date="2019-01" db="EMBL/GenBank/DDBJ databases">
        <title>Colletotrichum abscissum LGMF1257.</title>
        <authorList>
            <person name="Baroncelli R."/>
        </authorList>
    </citation>
    <scope>NUCLEOTIDE SEQUENCE</scope>
    <source>
        <strain evidence="1">Ca142</strain>
    </source>
</reference>
<dbReference type="EMBL" id="SDAQ01000057">
    <property type="protein sequence ID" value="KAI3546507.1"/>
    <property type="molecule type" value="Genomic_DNA"/>
</dbReference>
<evidence type="ECO:0000313" key="2">
    <source>
        <dbReference type="Proteomes" id="UP001056436"/>
    </source>
</evidence>
<proteinExistence type="predicted"/>
<comment type="caution">
    <text evidence="1">The sequence shown here is derived from an EMBL/GenBank/DDBJ whole genome shotgun (WGS) entry which is preliminary data.</text>
</comment>
<dbReference type="Proteomes" id="UP001056436">
    <property type="component" value="Unassembled WGS sequence"/>
</dbReference>
<dbReference type="AlphaFoldDB" id="A0A9P9XBA2"/>
<evidence type="ECO:0000313" key="1">
    <source>
        <dbReference type="EMBL" id="KAI3546507.1"/>
    </source>
</evidence>